<dbReference type="SUPFAM" id="SSF53335">
    <property type="entry name" value="S-adenosyl-L-methionine-dependent methyltransferases"/>
    <property type="match status" value="1"/>
</dbReference>
<evidence type="ECO:0000313" key="3">
    <source>
        <dbReference type="Proteomes" id="UP000316213"/>
    </source>
</evidence>
<dbReference type="RefSeq" id="WP_146579717.1">
    <property type="nucleotide sequence ID" value="NZ_SJPM01000010.1"/>
</dbReference>
<evidence type="ECO:0000259" key="1">
    <source>
        <dbReference type="Pfam" id="PF13649"/>
    </source>
</evidence>
<sequence>MKRQNEHSFNVRGYDRLASFYQPIERCVFGDRLQQARTALLDQLPQWDRMLVLGDGDGRLLHAIVHSVTQSQPSSASRTIVSLDQSSKMLDRQRERLAGHGTNVSIEFIQTDALEYQPPADSFDVIVTPFFLDCFNEAELRKAMRVWVAGLTVGGVWYHVDFVLPDRGWRRFRAKLLLHAMHLFFRVTTGLRNRTLVDVQAIFENLNMHPIAKLDGDRSMITTTIYQGQCLQAQSTRVSLP</sequence>
<dbReference type="Proteomes" id="UP000316213">
    <property type="component" value="Unassembled WGS sequence"/>
</dbReference>
<dbReference type="AlphaFoldDB" id="A0A5C6A0X7"/>
<protein>
    <submittedName>
        <fullName evidence="2">Methyltransferase domain protein</fullName>
    </submittedName>
</protein>
<comment type="caution">
    <text evidence="2">The sequence shown here is derived from an EMBL/GenBank/DDBJ whole genome shotgun (WGS) entry which is preliminary data.</text>
</comment>
<dbReference type="Gene3D" id="3.40.50.150">
    <property type="entry name" value="Vaccinia Virus protein VP39"/>
    <property type="match status" value="1"/>
</dbReference>
<organism evidence="2 3">
    <name type="scientific">Neorhodopirellula pilleata</name>
    <dbReference type="NCBI Taxonomy" id="2714738"/>
    <lineage>
        <taxon>Bacteria</taxon>
        <taxon>Pseudomonadati</taxon>
        <taxon>Planctomycetota</taxon>
        <taxon>Planctomycetia</taxon>
        <taxon>Pirellulales</taxon>
        <taxon>Pirellulaceae</taxon>
        <taxon>Neorhodopirellula</taxon>
    </lineage>
</organism>
<dbReference type="CDD" id="cd02440">
    <property type="entry name" value="AdoMet_MTases"/>
    <property type="match status" value="1"/>
</dbReference>
<dbReference type="InterPro" id="IPR041698">
    <property type="entry name" value="Methyltransf_25"/>
</dbReference>
<feature type="domain" description="Methyltransferase" evidence="1">
    <location>
        <begin position="53"/>
        <end position="155"/>
    </location>
</feature>
<dbReference type="GO" id="GO:0032259">
    <property type="term" value="P:methylation"/>
    <property type="evidence" value="ECO:0007669"/>
    <property type="project" value="UniProtKB-KW"/>
</dbReference>
<reference evidence="2 3" key="1">
    <citation type="submission" date="2019-02" db="EMBL/GenBank/DDBJ databases">
        <title>Deep-cultivation of Planctomycetes and their phenomic and genomic characterization uncovers novel biology.</title>
        <authorList>
            <person name="Wiegand S."/>
            <person name="Jogler M."/>
            <person name="Boedeker C."/>
            <person name="Pinto D."/>
            <person name="Vollmers J."/>
            <person name="Rivas-Marin E."/>
            <person name="Kohn T."/>
            <person name="Peeters S.H."/>
            <person name="Heuer A."/>
            <person name="Rast P."/>
            <person name="Oberbeckmann S."/>
            <person name="Bunk B."/>
            <person name="Jeske O."/>
            <person name="Meyerdierks A."/>
            <person name="Storesund J.E."/>
            <person name="Kallscheuer N."/>
            <person name="Luecker S."/>
            <person name="Lage O.M."/>
            <person name="Pohl T."/>
            <person name="Merkel B.J."/>
            <person name="Hornburger P."/>
            <person name="Mueller R.-W."/>
            <person name="Bruemmer F."/>
            <person name="Labrenz M."/>
            <person name="Spormann A.M."/>
            <person name="Op Den Camp H."/>
            <person name="Overmann J."/>
            <person name="Amann R."/>
            <person name="Jetten M.S.M."/>
            <person name="Mascher T."/>
            <person name="Medema M.H."/>
            <person name="Devos D.P."/>
            <person name="Kaster A.-K."/>
            <person name="Ovreas L."/>
            <person name="Rohde M."/>
            <person name="Galperin M.Y."/>
            <person name="Jogler C."/>
        </authorList>
    </citation>
    <scope>NUCLEOTIDE SEQUENCE [LARGE SCALE GENOMIC DNA]</scope>
    <source>
        <strain evidence="2 3">Pla100</strain>
    </source>
</reference>
<dbReference type="OrthoDB" id="286021at2"/>
<keyword evidence="3" id="KW-1185">Reference proteome</keyword>
<keyword evidence="2" id="KW-0808">Transferase</keyword>
<dbReference type="InterPro" id="IPR029063">
    <property type="entry name" value="SAM-dependent_MTases_sf"/>
</dbReference>
<name>A0A5C6A0X7_9BACT</name>
<evidence type="ECO:0000313" key="2">
    <source>
        <dbReference type="EMBL" id="TWT92977.1"/>
    </source>
</evidence>
<gene>
    <name evidence="2" type="ORF">Pla100_42930</name>
</gene>
<keyword evidence="2" id="KW-0489">Methyltransferase</keyword>
<dbReference type="Pfam" id="PF13649">
    <property type="entry name" value="Methyltransf_25"/>
    <property type="match status" value="1"/>
</dbReference>
<dbReference type="EMBL" id="SJPM01000010">
    <property type="protein sequence ID" value="TWT92977.1"/>
    <property type="molecule type" value="Genomic_DNA"/>
</dbReference>
<dbReference type="GO" id="GO:0008168">
    <property type="term" value="F:methyltransferase activity"/>
    <property type="evidence" value="ECO:0007669"/>
    <property type="project" value="UniProtKB-KW"/>
</dbReference>
<proteinExistence type="predicted"/>
<accession>A0A5C6A0X7</accession>